<organism evidence="2 3">
    <name type="scientific">Ataeniobius toweri</name>
    <dbReference type="NCBI Taxonomy" id="208326"/>
    <lineage>
        <taxon>Eukaryota</taxon>
        <taxon>Metazoa</taxon>
        <taxon>Chordata</taxon>
        <taxon>Craniata</taxon>
        <taxon>Vertebrata</taxon>
        <taxon>Euteleostomi</taxon>
        <taxon>Actinopterygii</taxon>
        <taxon>Neopterygii</taxon>
        <taxon>Teleostei</taxon>
        <taxon>Neoteleostei</taxon>
        <taxon>Acanthomorphata</taxon>
        <taxon>Ovalentaria</taxon>
        <taxon>Atherinomorphae</taxon>
        <taxon>Cyprinodontiformes</taxon>
        <taxon>Goodeidae</taxon>
        <taxon>Ataeniobius</taxon>
    </lineage>
</organism>
<sequence length="119" mass="12898">MPVTHPPVWHTSPHQAGWSAPPPKRSHISINTVHCPAKTTHRSLVPSQPTEWAPKPGTKIQGDQNDSELAEKSAPAPHNPQDPNPNPSPDHHQKARSLSRPPTPDGKQQEGPTVVVVCI</sequence>
<dbReference type="EMBL" id="JAHUTI010050762">
    <property type="protein sequence ID" value="MED6248802.1"/>
    <property type="molecule type" value="Genomic_DNA"/>
</dbReference>
<evidence type="ECO:0000313" key="2">
    <source>
        <dbReference type="EMBL" id="MED6248802.1"/>
    </source>
</evidence>
<feature type="compositionally biased region" description="Pro residues" evidence="1">
    <location>
        <begin position="77"/>
        <end position="88"/>
    </location>
</feature>
<feature type="region of interest" description="Disordered" evidence="1">
    <location>
        <begin position="1"/>
        <end position="119"/>
    </location>
</feature>
<name>A0ABU7BDX4_9TELE</name>
<gene>
    <name evidence="2" type="ORF">ATANTOWER_005306</name>
</gene>
<dbReference type="Proteomes" id="UP001345963">
    <property type="component" value="Unassembled WGS sequence"/>
</dbReference>
<proteinExistence type="predicted"/>
<evidence type="ECO:0000313" key="3">
    <source>
        <dbReference type="Proteomes" id="UP001345963"/>
    </source>
</evidence>
<accession>A0ABU7BDX4</accession>
<keyword evidence="3" id="KW-1185">Reference proteome</keyword>
<evidence type="ECO:0000256" key="1">
    <source>
        <dbReference type="SAM" id="MobiDB-lite"/>
    </source>
</evidence>
<reference evidence="2 3" key="1">
    <citation type="submission" date="2021-07" db="EMBL/GenBank/DDBJ databases">
        <authorList>
            <person name="Palmer J.M."/>
        </authorList>
    </citation>
    <scope>NUCLEOTIDE SEQUENCE [LARGE SCALE GENOMIC DNA]</scope>
    <source>
        <strain evidence="2 3">AT_MEX2019</strain>
        <tissue evidence="2">Muscle</tissue>
    </source>
</reference>
<comment type="caution">
    <text evidence="2">The sequence shown here is derived from an EMBL/GenBank/DDBJ whole genome shotgun (WGS) entry which is preliminary data.</text>
</comment>
<protein>
    <submittedName>
        <fullName evidence="2">Uncharacterized protein</fullName>
    </submittedName>
</protein>